<dbReference type="AlphaFoldDB" id="A0A4C1UVT6"/>
<proteinExistence type="predicted"/>
<keyword evidence="2" id="KW-1185">Reference proteome</keyword>
<reference evidence="1 2" key="1">
    <citation type="journal article" date="2019" name="Commun. Biol.">
        <title>The bagworm genome reveals a unique fibroin gene that provides high tensile strength.</title>
        <authorList>
            <person name="Kono N."/>
            <person name="Nakamura H."/>
            <person name="Ohtoshi R."/>
            <person name="Tomita M."/>
            <person name="Numata K."/>
            <person name="Arakawa K."/>
        </authorList>
    </citation>
    <scope>NUCLEOTIDE SEQUENCE [LARGE SCALE GENOMIC DNA]</scope>
</reference>
<name>A0A4C1UVT6_EUMVA</name>
<dbReference type="Proteomes" id="UP000299102">
    <property type="component" value="Unassembled WGS sequence"/>
</dbReference>
<evidence type="ECO:0000313" key="1">
    <source>
        <dbReference type="EMBL" id="GBP30399.1"/>
    </source>
</evidence>
<accession>A0A4C1UVT6</accession>
<protein>
    <submittedName>
        <fullName evidence="1">Uncharacterized protein</fullName>
    </submittedName>
</protein>
<organism evidence="1 2">
    <name type="scientific">Eumeta variegata</name>
    <name type="common">Bagworm moth</name>
    <name type="synonym">Eumeta japonica</name>
    <dbReference type="NCBI Taxonomy" id="151549"/>
    <lineage>
        <taxon>Eukaryota</taxon>
        <taxon>Metazoa</taxon>
        <taxon>Ecdysozoa</taxon>
        <taxon>Arthropoda</taxon>
        <taxon>Hexapoda</taxon>
        <taxon>Insecta</taxon>
        <taxon>Pterygota</taxon>
        <taxon>Neoptera</taxon>
        <taxon>Endopterygota</taxon>
        <taxon>Lepidoptera</taxon>
        <taxon>Glossata</taxon>
        <taxon>Ditrysia</taxon>
        <taxon>Tineoidea</taxon>
        <taxon>Psychidae</taxon>
        <taxon>Oiketicinae</taxon>
        <taxon>Eumeta</taxon>
    </lineage>
</organism>
<evidence type="ECO:0000313" key="2">
    <source>
        <dbReference type="Proteomes" id="UP000299102"/>
    </source>
</evidence>
<dbReference type="EMBL" id="BGZK01000232">
    <property type="protein sequence ID" value="GBP30399.1"/>
    <property type="molecule type" value="Genomic_DNA"/>
</dbReference>
<comment type="caution">
    <text evidence="1">The sequence shown here is derived from an EMBL/GenBank/DDBJ whole genome shotgun (WGS) entry which is preliminary data.</text>
</comment>
<gene>
    <name evidence="1" type="ORF">EVAR_18198_1</name>
</gene>
<sequence>MCNEAFYERVTEKKGEREASAPARAEHFVGSKSLETEHDFISSRRHEATVERCAGDAKNFIVRHYKEPAFVVFRGHVNR</sequence>